<evidence type="ECO:0008006" key="3">
    <source>
        <dbReference type="Google" id="ProtNLM"/>
    </source>
</evidence>
<protein>
    <recommendedName>
        <fullName evidence="3">Ribbon-helix-helix protein CopG domain-containing protein</fullName>
    </recommendedName>
</protein>
<name>A0A2S6NL37_RHOGL</name>
<reference evidence="1 2" key="1">
    <citation type="journal article" date="2018" name="Arch. Microbiol.">
        <title>New insights into the metabolic potential of the phototrophic purple bacterium Rhodopila globiformis DSM 161(T) from its draft genome sequence and evidence for a vanadium-dependent nitrogenase.</title>
        <authorList>
            <person name="Imhoff J.F."/>
            <person name="Rahn T."/>
            <person name="Kunzel S."/>
            <person name="Neulinger S.C."/>
        </authorList>
    </citation>
    <scope>NUCLEOTIDE SEQUENCE [LARGE SCALE GENOMIC DNA]</scope>
    <source>
        <strain evidence="1 2">DSM 161</strain>
    </source>
</reference>
<evidence type="ECO:0000313" key="1">
    <source>
        <dbReference type="EMBL" id="PPQ35912.1"/>
    </source>
</evidence>
<keyword evidence="2" id="KW-1185">Reference proteome</keyword>
<dbReference type="EMBL" id="NHRY01000065">
    <property type="protein sequence ID" value="PPQ35912.1"/>
    <property type="molecule type" value="Genomic_DNA"/>
</dbReference>
<gene>
    <name evidence="1" type="ORF">CCS01_06310</name>
</gene>
<sequence length="64" mass="6900">MGVVQVRLPEELEAAIDRRIAEGRIASSAEFLVEAARRYAADLDLDDEIVTEAEAGIAEAEAGR</sequence>
<dbReference type="RefSeq" id="WP_104518001.1">
    <property type="nucleotide sequence ID" value="NZ_NHRY01000065.1"/>
</dbReference>
<dbReference type="InterPro" id="IPR010985">
    <property type="entry name" value="Ribbon_hlx_hlx"/>
</dbReference>
<evidence type="ECO:0000313" key="2">
    <source>
        <dbReference type="Proteomes" id="UP000239724"/>
    </source>
</evidence>
<organism evidence="1 2">
    <name type="scientific">Rhodopila globiformis</name>
    <name type="common">Rhodopseudomonas globiformis</name>
    <dbReference type="NCBI Taxonomy" id="1071"/>
    <lineage>
        <taxon>Bacteria</taxon>
        <taxon>Pseudomonadati</taxon>
        <taxon>Pseudomonadota</taxon>
        <taxon>Alphaproteobacteria</taxon>
        <taxon>Acetobacterales</taxon>
        <taxon>Acetobacteraceae</taxon>
        <taxon>Rhodopila</taxon>
    </lineage>
</organism>
<accession>A0A2S6NL37</accession>
<comment type="caution">
    <text evidence="1">The sequence shown here is derived from an EMBL/GenBank/DDBJ whole genome shotgun (WGS) entry which is preliminary data.</text>
</comment>
<dbReference type="CDD" id="cd22231">
    <property type="entry name" value="RHH_NikR_HicB-like"/>
    <property type="match status" value="1"/>
</dbReference>
<dbReference type="AlphaFoldDB" id="A0A2S6NL37"/>
<proteinExistence type="predicted"/>
<dbReference type="SUPFAM" id="SSF47598">
    <property type="entry name" value="Ribbon-helix-helix"/>
    <property type="match status" value="1"/>
</dbReference>
<dbReference type="Proteomes" id="UP000239724">
    <property type="component" value="Unassembled WGS sequence"/>
</dbReference>
<dbReference type="GO" id="GO:0006355">
    <property type="term" value="P:regulation of DNA-templated transcription"/>
    <property type="evidence" value="ECO:0007669"/>
    <property type="project" value="InterPro"/>
</dbReference>